<dbReference type="InterPro" id="IPR020574">
    <property type="entry name" value="Ribosomal_uS9_CS"/>
</dbReference>
<evidence type="ECO:0000256" key="3">
    <source>
        <dbReference type="ARBA" id="ARBA00023274"/>
    </source>
</evidence>
<dbReference type="RefSeq" id="WP_013938599.1">
    <property type="nucleotide sequence ID" value="NZ_CP022203.1"/>
</dbReference>
<dbReference type="InterPro" id="IPR020568">
    <property type="entry name" value="Ribosomal_Su5_D2-typ_SF"/>
</dbReference>
<keyword evidence="8" id="KW-1185">Reference proteome</keyword>
<evidence type="ECO:0000256" key="2">
    <source>
        <dbReference type="ARBA" id="ARBA00022980"/>
    </source>
</evidence>
<dbReference type="OrthoDB" id="9803965at2"/>
<dbReference type="HAMAP" id="MF_00532_B">
    <property type="entry name" value="Ribosomal_uS9_B"/>
    <property type="match status" value="1"/>
</dbReference>
<protein>
    <recommendedName>
        <fullName evidence="4 5">Small ribosomal subunit protein uS9</fullName>
    </recommendedName>
</protein>
<dbReference type="GO" id="GO:0006412">
    <property type="term" value="P:translation"/>
    <property type="evidence" value="ECO:0007669"/>
    <property type="project" value="UniProtKB-UniRule"/>
</dbReference>
<dbReference type="GO" id="GO:0003735">
    <property type="term" value="F:structural constituent of ribosome"/>
    <property type="evidence" value="ECO:0007669"/>
    <property type="project" value="InterPro"/>
</dbReference>
<reference evidence="7 8" key="1">
    <citation type="submission" date="2017-06" db="EMBL/GenBank/DDBJ databases">
        <title>Sequencing and comparative analysis of myxobacterial genomes.</title>
        <authorList>
            <person name="Rupp O."/>
            <person name="Goesmann A."/>
            <person name="Sogaard-Andersen L."/>
        </authorList>
    </citation>
    <scope>NUCLEOTIDE SEQUENCE [LARGE SCALE GENOMIC DNA]</scope>
    <source>
        <strain evidence="7 8">DSM 14697</strain>
    </source>
</reference>
<organism evidence="7 8">
    <name type="scientific">Corallococcus macrosporus DSM 14697</name>
    <dbReference type="NCBI Taxonomy" id="1189310"/>
    <lineage>
        <taxon>Bacteria</taxon>
        <taxon>Pseudomonadati</taxon>
        <taxon>Myxococcota</taxon>
        <taxon>Myxococcia</taxon>
        <taxon>Myxococcales</taxon>
        <taxon>Cystobacterineae</taxon>
        <taxon>Myxococcaceae</taxon>
        <taxon>Corallococcus</taxon>
    </lineage>
</organism>
<evidence type="ECO:0000256" key="1">
    <source>
        <dbReference type="ARBA" id="ARBA00005251"/>
    </source>
</evidence>
<dbReference type="InterPro" id="IPR000754">
    <property type="entry name" value="Ribosomal_uS9"/>
</dbReference>
<keyword evidence="3 5" id="KW-0687">Ribonucleoprotein</keyword>
<dbReference type="Pfam" id="PF00380">
    <property type="entry name" value="Ribosomal_S9"/>
    <property type="match status" value="1"/>
</dbReference>
<evidence type="ECO:0000256" key="6">
    <source>
        <dbReference type="RuleBase" id="RU003815"/>
    </source>
</evidence>
<dbReference type="GO" id="GO:0005737">
    <property type="term" value="C:cytoplasm"/>
    <property type="evidence" value="ECO:0007669"/>
    <property type="project" value="UniProtKB-ARBA"/>
</dbReference>
<accession>A0A250JSV4</accession>
<dbReference type="NCBIfam" id="NF001099">
    <property type="entry name" value="PRK00132.1"/>
    <property type="match status" value="1"/>
</dbReference>
<proteinExistence type="inferred from homology"/>
<evidence type="ECO:0000256" key="5">
    <source>
        <dbReference type="HAMAP-Rule" id="MF_00532"/>
    </source>
</evidence>
<dbReference type="GO" id="GO:0003723">
    <property type="term" value="F:RNA binding"/>
    <property type="evidence" value="ECO:0007669"/>
    <property type="project" value="TreeGrafter"/>
</dbReference>
<dbReference type="InterPro" id="IPR014721">
    <property type="entry name" value="Ribsml_uS5_D2-typ_fold_subgr"/>
</dbReference>
<evidence type="ECO:0000313" key="8">
    <source>
        <dbReference type="Proteomes" id="UP000217343"/>
    </source>
</evidence>
<dbReference type="KEGG" id="mmas:MYMAC_002049"/>
<gene>
    <name evidence="5" type="primary">rpsI</name>
    <name evidence="7" type="ORF">MYMAC_002049</name>
</gene>
<dbReference type="FunFam" id="3.30.230.10:FF:000001">
    <property type="entry name" value="30S ribosomal protein S9"/>
    <property type="match status" value="1"/>
</dbReference>
<name>A0A250JSV4_9BACT</name>
<keyword evidence="2 5" id="KW-0689">Ribosomal protein</keyword>
<dbReference type="PANTHER" id="PTHR21569:SF1">
    <property type="entry name" value="SMALL RIBOSOMAL SUBUNIT PROTEIN US9M"/>
    <property type="match status" value="1"/>
</dbReference>
<dbReference type="Proteomes" id="UP000217343">
    <property type="component" value="Chromosome"/>
</dbReference>
<dbReference type="EMBL" id="CP022203">
    <property type="protein sequence ID" value="ATB46451.1"/>
    <property type="molecule type" value="Genomic_DNA"/>
</dbReference>
<dbReference type="Gene3D" id="3.30.230.10">
    <property type="match status" value="1"/>
</dbReference>
<comment type="similarity">
    <text evidence="1 5 6">Belongs to the universal ribosomal protein uS9 family.</text>
</comment>
<evidence type="ECO:0000256" key="4">
    <source>
        <dbReference type="ARBA" id="ARBA00035259"/>
    </source>
</evidence>
<dbReference type="PROSITE" id="PS00360">
    <property type="entry name" value="RIBOSOMAL_S9"/>
    <property type="match status" value="1"/>
</dbReference>
<sequence>MPIHQELGFYATGRRKEATARVWIRPGTGLVTINGRELNAYFGRETSKMILNQPLEILEQKGKVDVTVNVKGGGLSGQAGAIRHGIARALCSFNPEFRPALKKAGFLTRDARAVERKKYGQPGARRRFQFSKR</sequence>
<dbReference type="SUPFAM" id="SSF54211">
    <property type="entry name" value="Ribosomal protein S5 domain 2-like"/>
    <property type="match status" value="1"/>
</dbReference>
<dbReference type="AlphaFoldDB" id="A0A250JSV4"/>
<dbReference type="GO" id="GO:0015935">
    <property type="term" value="C:small ribosomal subunit"/>
    <property type="evidence" value="ECO:0007669"/>
    <property type="project" value="TreeGrafter"/>
</dbReference>
<dbReference type="InterPro" id="IPR023035">
    <property type="entry name" value="Ribosomal_uS9_bac/plastid"/>
</dbReference>
<dbReference type="PANTHER" id="PTHR21569">
    <property type="entry name" value="RIBOSOMAL PROTEIN S9"/>
    <property type="match status" value="1"/>
</dbReference>
<evidence type="ECO:0000313" key="7">
    <source>
        <dbReference type="EMBL" id="ATB46451.1"/>
    </source>
</evidence>